<dbReference type="Proteomes" id="UP000027987">
    <property type="component" value="Chromosome"/>
</dbReference>
<evidence type="ECO:0000313" key="1">
    <source>
        <dbReference type="EMBL" id="AIF47826.1"/>
    </source>
</evidence>
<sequence>MACWIKVRDSTTGQPLRNHPIVAEVLGDRVRGTTDADGYAVVQTKDPLDVIIHIVFSAPRRELHFTNRM</sequence>
<dbReference type="EMBL" id="CP008884">
    <property type="protein sequence ID" value="AIF47826.1"/>
    <property type="molecule type" value="Genomic_DNA"/>
</dbReference>
<protein>
    <submittedName>
        <fullName evidence="1">Uncharacterized protein</fullName>
    </submittedName>
</protein>
<dbReference type="PATRIC" id="fig|1217721.7.peg.2359"/>
<proteinExistence type="predicted"/>
<keyword evidence="2" id="KW-1185">Reference proteome</keyword>
<dbReference type="STRING" id="1217721.HY57_11415"/>
<dbReference type="KEGG" id="dja:HY57_11415"/>
<reference evidence="1 2" key="1">
    <citation type="submission" date="2014-07" db="EMBL/GenBank/DDBJ databases">
        <title>Complete Genome Sequence of Dyella japonica Strain A8 Isolated from Malaysian Tropical Soil.</title>
        <authorList>
            <person name="Hui R.K.H."/>
            <person name="Chen J.-W."/>
            <person name="Chan K.-G."/>
            <person name="Leung F.C.C."/>
        </authorList>
    </citation>
    <scope>NUCLEOTIDE SEQUENCE [LARGE SCALE GENOMIC DNA]</scope>
    <source>
        <strain evidence="1 2">A8</strain>
    </source>
</reference>
<name>A0A075K0G9_9GAMM</name>
<accession>A0A075K0G9</accession>
<evidence type="ECO:0000313" key="2">
    <source>
        <dbReference type="Proteomes" id="UP000027987"/>
    </source>
</evidence>
<dbReference type="HOGENOM" id="CLU_2769234_0_0_6"/>
<organism evidence="1 2">
    <name type="scientific">Dyella japonica A8</name>
    <dbReference type="NCBI Taxonomy" id="1217721"/>
    <lineage>
        <taxon>Bacteria</taxon>
        <taxon>Pseudomonadati</taxon>
        <taxon>Pseudomonadota</taxon>
        <taxon>Gammaproteobacteria</taxon>
        <taxon>Lysobacterales</taxon>
        <taxon>Rhodanobacteraceae</taxon>
        <taxon>Dyella</taxon>
    </lineage>
</organism>
<gene>
    <name evidence="1" type="ORF">HY57_11415</name>
</gene>
<dbReference type="AlphaFoldDB" id="A0A075K0G9"/>